<dbReference type="EMBL" id="AHKC01005658">
    <property type="protein sequence ID" value="EKF38395.1"/>
    <property type="molecule type" value="Genomic_DNA"/>
</dbReference>
<feature type="domain" description="Protein kinase" evidence="5">
    <location>
        <begin position="12"/>
        <end position="270"/>
    </location>
</feature>
<dbReference type="AlphaFoldDB" id="K2NGB7"/>
<dbReference type="SMART" id="SM00220">
    <property type="entry name" value="S_TKc"/>
    <property type="match status" value="1"/>
</dbReference>
<keyword evidence="7" id="KW-1185">Reference proteome</keyword>
<organism evidence="6 7">
    <name type="scientific">Trypanosoma cruzi marinkellei</name>
    <dbReference type="NCBI Taxonomy" id="85056"/>
    <lineage>
        <taxon>Eukaryota</taxon>
        <taxon>Discoba</taxon>
        <taxon>Euglenozoa</taxon>
        <taxon>Kinetoplastea</taxon>
        <taxon>Metakinetoplastina</taxon>
        <taxon>Trypanosomatida</taxon>
        <taxon>Trypanosomatidae</taxon>
        <taxon>Trypanosoma</taxon>
        <taxon>Schizotrypanum</taxon>
    </lineage>
</organism>
<protein>
    <submittedName>
        <fullName evidence="6">Small Surface Antigen</fullName>
    </submittedName>
</protein>
<dbReference type="InterPro" id="IPR000719">
    <property type="entry name" value="Prot_kinase_dom"/>
</dbReference>
<dbReference type="GO" id="GO:0035556">
    <property type="term" value="P:intracellular signal transduction"/>
    <property type="evidence" value="ECO:0007669"/>
    <property type="project" value="TreeGrafter"/>
</dbReference>
<reference evidence="6 7" key="1">
    <citation type="journal article" date="2012" name="BMC Genomics">
        <title>Comparative genomic analysis of human infective Trypanosoma cruzi lineages with the bat-restricted subspecies T. cruzi marinkellei.</title>
        <authorList>
            <person name="Franzen O."/>
            <person name="Talavera-Lopez C."/>
            <person name="Ochaya S."/>
            <person name="Butler C.E."/>
            <person name="Messenger L.A."/>
            <person name="Lewis M.D."/>
            <person name="Llewellyn M.S."/>
            <person name="Marinkelle C.J."/>
            <person name="Tyler K.M."/>
            <person name="Miles M.A."/>
            <person name="Andersson B."/>
        </authorList>
    </citation>
    <scope>NUCLEOTIDE SEQUENCE [LARGE SCALE GENOMIC DNA]</scope>
    <source>
        <strain evidence="6 7">B7</strain>
    </source>
</reference>
<dbReference type="GO" id="GO:0005737">
    <property type="term" value="C:cytoplasm"/>
    <property type="evidence" value="ECO:0007669"/>
    <property type="project" value="TreeGrafter"/>
</dbReference>
<dbReference type="Proteomes" id="UP000007350">
    <property type="component" value="Unassembled WGS sequence"/>
</dbReference>
<dbReference type="SUPFAM" id="SSF56112">
    <property type="entry name" value="Protein kinase-like (PK-like)"/>
    <property type="match status" value="1"/>
</dbReference>
<accession>K2NGB7</accession>
<dbReference type="GO" id="GO:0005524">
    <property type="term" value="F:ATP binding"/>
    <property type="evidence" value="ECO:0007669"/>
    <property type="project" value="UniProtKB-KW"/>
</dbReference>
<proteinExistence type="predicted"/>
<dbReference type="Gene3D" id="1.10.510.10">
    <property type="entry name" value="Transferase(Phosphotransferase) domain 1"/>
    <property type="match status" value="1"/>
</dbReference>
<dbReference type="PROSITE" id="PS50011">
    <property type="entry name" value="PROTEIN_KINASE_DOM"/>
    <property type="match status" value="1"/>
</dbReference>
<dbReference type="FunFam" id="1.10.510.10:FF:000571">
    <property type="entry name" value="Maternal embryonic leucine zipper kinase"/>
    <property type="match status" value="1"/>
</dbReference>
<dbReference type="GO" id="GO:0004674">
    <property type="term" value="F:protein serine/threonine kinase activity"/>
    <property type="evidence" value="ECO:0007669"/>
    <property type="project" value="TreeGrafter"/>
</dbReference>
<gene>
    <name evidence="6" type="ORF">MOQ_001397</name>
</gene>
<dbReference type="PANTHER" id="PTHR24346">
    <property type="entry name" value="MAP/MICROTUBULE AFFINITY-REGULATING KINASE"/>
    <property type="match status" value="1"/>
</dbReference>
<evidence type="ECO:0000313" key="6">
    <source>
        <dbReference type="EMBL" id="EKF38395.1"/>
    </source>
</evidence>
<evidence type="ECO:0000256" key="1">
    <source>
        <dbReference type="ARBA" id="ARBA00022741"/>
    </source>
</evidence>
<feature type="region of interest" description="Disordered" evidence="3">
    <location>
        <begin position="359"/>
        <end position="387"/>
    </location>
</feature>
<evidence type="ECO:0000256" key="2">
    <source>
        <dbReference type="ARBA" id="ARBA00022840"/>
    </source>
</evidence>
<keyword evidence="1" id="KW-0547">Nucleotide-binding</keyword>
<dbReference type="PANTHER" id="PTHR24346:SF77">
    <property type="entry name" value="SERINE THREONINE PROTEIN KINASE"/>
    <property type="match status" value="1"/>
</dbReference>
<dbReference type="Pfam" id="PF00069">
    <property type="entry name" value="Pkinase"/>
    <property type="match status" value="1"/>
</dbReference>
<keyword evidence="2" id="KW-0067">ATP-binding</keyword>
<comment type="caution">
    <text evidence="6">The sequence shown here is derived from an EMBL/GenBank/DDBJ whole genome shotgun (WGS) entry which is preliminary data.</text>
</comment>
<evidence type="ECO:0000256" key="4">
    <source>
        <dbReference type="SAM" id="Phobius"/>
    </source>
</evidence>
<name>K2NGB7_TRYCR</name>
<keyword evidence="4" id="KW-0472">Membrane</keyword>
<dbReference type="OrthoDB" id="40902at2759"/>
<feature type="region of interest" description="Disordered" evidence="3">
    <location>
        <begin position="543"/>
        <end position="572"/>
    </location>
</feature>
<dbReference type="InterPro" id="IPR008271">
    <property type="entry name" value="Ser/Thr_kinase_AS"/>
</dbReference>
<keyword evidence="4" id="KW-1133">Transmembrane helix</keyword>
<evidence type="ECO:0000313" key="7">
    <source>
        <dbReference type="Proteomes" id="UP000007350"/>
    </source>
</evidence>
<dbReference type="InterPro" id="IPR011009">
    <property type="entry name" value="Kinase-like_dom_sf"/>
</dbReference>
<evidence type="ECO:0000259" key="5">
    <source>
        <dbReference type="PROSITE" id="PS50011"/>
    </source>
</evidence>
<keyword evidence="4" id="KW-0812">Transmembrane</keyword>
<evidence type="ECO:0000256" key="3">
    <source>
        <dbReference type="SAM" id="MobiDB-lite"/>
    </source>
</evidence>
<feature type="transmembrane region" description="Helical" evidence="4">
    <location>
        <begin position="461"/>
        <end position="482"/>
    </location>
</feature>
<dbReference type="PROSITE" id="PS00108">
    <property type="entry name" value="PROTEIN_KINASE_ST"/>
    <property type="match status" value="1"/>
</dbReference>
<sequence>MSMGKILGDRRYRIGCPIAKGAFSTVYRCVDLTTGKAYAVKVVSRALVEANKMQDAVVCEINAMEVMPRSKYLVNLVDKLVSTRNYYLIMDLVEGGTLSDLIRSSPFTLSTQLCRRIFRQLLKGLSTLHSSNIVHCDIKPENLLLNEEHTQLIISDFGFACYAPPGRLLHRACGTLKYCAPELLQCDPRYDGREVDVWAAGVTLYVMLFNTYPFQGDEKCPDTLVQAVMAGKYTFPRPVSPSLEHLFSVMLQPVPAKRWSVERLLRHTWVVGVDPPVAKASSRTAVSLDDVTSNNPCCGHTSEEFLVQSSLAKALEDDDFCGFSRRSRSCPLPSRNLFGDEVLGHTGLKGEVNGGVPKYISGSGNRRGRKGNVNISTRASDASGEGEKCTELGGGVGGLSTDFDIISNDSNNENNSYIFRTMSFVTKSSGGSPTSLSTSSKISRDGSPVSYTRDFILTLKAIVNFFLFCTALVVIGGMRLLLDVDFNDLPIPSFLRAMVERLIKPPEDVVSQHVEPQRNRNQTRGERLRQMFASVERAISASNPRRRVVPTSAATRGMEAEPRLAPVSHLRH</sequence>